<accession>A0ABR3AKA7</accession>
<evidence type="ECO:0000256" key="1">
    <source>
        <dbReference type="SAM" id="MobiDB-lite"/>
    </source>
</evidence>
<evidence type="ECO:0000313" key="3">
    <source>
        <dbReference type="Proteomes" id="UP001448207"/>
    </source>
</evidence>
<dbReference type="Proteomes" id="UP001448207">
    <property type="component" value="Unassembled WGS sequence"/>
</dbReference>
<reference evidence="2 3" key="1">
    <citation type="submission" date="2024-04" db="EMBL/GenBank/DDBJ databases">
        <title>Symmetric and asymmetric DNA N6-adenine methylation regulates different biological responses in Mucorales.</title>
        <authorList>
            <consortium name="Lawrence Berkeley National Laboratory"/>
            <person name="Lax C."/>
            <person name="Mondo S.J."/>
            <person name="Osorio-Concepcion M."/>
            <person name="Muszewska A."/>
            <person name="Corrochano-Luque M."/>
            <person name="Gutierrez G."/>
            <person name="Riley R."/>
            <person name="Lipzen A."/>
            <person name="Guo J."/>
            <person name="Hundley H."/>
            <person name="Amirebrahimi M."/>
            <person name="Ng V."/>
            <person name="Lorenzo-Gutierrez D."/>
            <person name="Binder U."/>
            <person name="Yang J."/>
            <person name="Song Y."/>
            <person name="Canovas D."/>
            <person name="Navarro E."/>
            <person name="Freitag M."/>
            <person name="Gabaldon T."/>
            <person name="Grigoriev I.V."/>
            <person name="Corrochano L.M."/>
            <person name="Nicolas F.E."/>
            <person name="Garre V."/>
        </authorList>
    </citation>
    <scope>NUCLEOTIDE SEQUENCE [LARGE SCALE GENOMIC DNA]</scope>
    <source>
        <strain evidence="2 3">L51</strain>
    </source>
</reference>
<evidence type="ECO:0008006" key="4">
    <source>
        <dbReference type="Google" id="ProtNLM"/>
    </source>
</evidence>
<protein>
    <recommendedName>
        <fullName evidence="4">Homeodomain-like DNA binding domain-containing transcription factor</fullName>
    </recommendedName>
</protein>
<keyword evidence="3" id="KW-1185">Reference proteome</keyword>
<sequence length="263" mass="29769">MEIVTASLPMDRTALGVTFHRSLHRPHHTSATILRLMAARPTRHRQKRFLCTMNRMEELLLKPAVESQISLSPQDLAGRRHSNDCSTDLTKCNLVPTAPPDNDRTANSPVQPRDHTGIPQDIVATQEFHVEAIHMQDIKRCKGDSTSLLNGLCNKISHQLNLRLRIFIASIASATTTPLADMQKKTVFLLAMTAFFCPSDLSRLQLSSAQIHPHTETLTFDGKSPKERRKRRRIIKIIRVQRHSTHSLCPVLAFAHYVTIQKR</sequence>
<organism evidence="2 3">
    <name type="scientific">Phycomyces blakesleeanus</name>
    <dbReference type="NCBI Taxonomy" id="4837"/>
    <lineage>
        <taxon>Eukaryota</taxon>
        <taxon>Fungi</taxon>
        <taxon>Fungi incertae sedis</taxon>
        <taxon>Mucoromycota</taxon>
        <taxon>Mucoromycotina</taxon>
        <taxon>Mucoromycetes</taxon>
        <taxon>Mucorales</taxon>
        <taxon>Phycomycetaceae</taxon>
        <taxon>Phycomyces</taxon>
    </lineage>
</organism>
<comment type="caution">
    <text evidence="2">The sequence shown here is derived from an EMBL/GenBank/DDBJ whole genome shotgun (WGS) entry which is preliminary data.</text>
</comment>
<name>A0ABR3AKA7_PHYBL</name>
<dbReference type="EMBL" id="JBCLYO010000050">
    <property type="protein sequence ID" value="KAL0073839.1"/>
    <property type="molecule type" value="Genomic_DNA"/>
</dbReference>
<proteinExistence type="predicted"/>
<evidence type="ECO:0000313" key="2">
    <source>
        <dbReference type="EMBL" id="KAL0073839.1"/>
    </source>
</evidence>
<gene>
    <name evidence="2" type="ORF">J3Q64DRAFT_1780204</name>
</gene>
<feature type="region of interest" description="Disordered" evidence="1">
    <location>
        <begin position="91"/>
        <end position="114"/>
    </location>
</feature>